<dbReference type="InterPro" id="IPR019621">
    <property type="entry name" value="DUF2491"/>
</dbReference>
<dbReference type="RefSeq" id="WP_166653783.1">
    <property type="nucleotide sequence ID" value="NZ_SNZH01000001.1"/>
</dbReference>
<dbReference type="EMBL" id="SNZH01000001">
    <property type="protein sequence ID" value="TDR48458.1"/>
    <property type="molecule type" value="Genomic_DNA"/>
</dbReference>
<dbReference type="Pfam" id="PF10679">
    <property type="entry name" value="DUF2491"/>
    <property type="match status" value="1"/>
</dbReference>
<evidence type="ECO:0000256" key="1">
    <source>
        <dbReference type="SAM" id="MobiDB-lite"/>
    </source>
</evidence>
<keyword evidence="3" id="KW-1185">Reference proteome</keyword>
<accession>A0A4R6Z961</accession>
<evidence type="ECO:0000313" key="2">
    <source>
        <dbReference type="EMBL" id="TDR48458.1"/>
    </source>
</evidence>
<dbReference type="Proteomes" id="UP000295293">
    <property type="component" value="Unassembled WGS sequence"/>
</dbReference>
<evidence type="ECO:0000313" key="3">
    <source>
        <dbReference type="Proteomes" id="UP000295293"/>
    </source>
</evidence>
<protein>
    <submittedName>
        <fullName evidence="2">Uncharacterized protein DUF2491</fullName>
    </submittedName>
</protein>
<feature type="region of interest" description="Disordered" evidence="1">
    <location>
        <begin position="1"/>
        <end position="24"/>
    </location>
</feature>
<sequence length="217" mass="24226">MSWLGKIFGSKEEETPQSAPPGPLGLRLKGAVGVDSLPFRVAGDRLVFAAPEGNQLIEAWGEVELGGGSRLHRYYLTDDAFLQVSTTAGQIDDVKLFVFHETRNPSNQTAFNEWVKRGSQIGAPYIDLGGQRYDRVWGDKDAAEWAPPIVFDEKVYNKSFTEPDYDLTHYAMLYQRLVPGLDRYEYVIVSAEDYGPDEYCITFSVGVDVSQADLTIT</sequence>
<dbReference type="AlphaFoldDB" id="A0A4R6Z961"/>
<proteinExistence type="predicted"/>
<name>A0A4R6Z961_9GAMM</name>
<comment type="caution">
    <text evidence="2">The sequence shown here is derived from an EMBL/GenBank/DDBJ whole genome shotgun (WGS) entry which is preliminary data.</text>
</comment>
<organism evidence="2 3">
    <name type="scientific">Tahibacter aquaticus</name>
    <dbReference type="NCBI Taxonomy" id="520092"/>
    <lineage>
        <taxon>Bacteria</taxon>
        <taxon>Pseudomonadati</taxon>
        <taxon>Pseudomonadota</taxon>
        <taxon>Gammaproteobacteria</taxon>
        <taxon>Lysobacterales</taxon>
        <taxon>Rhodanobacteraceae</taxon>
        <taxon>Tahibacter</taxon>
    </lineage>
</organism>
<reference evidence="2 3" key="1">
    <citation type="submission" date="2019-03" db="EMBL/GenBank/DDBJ databases">
        <title>Genomic Encyclopedia of Type Strains, Phase IV (KMG-IV): sequencing the most valuable type-strain genomes for metagenomic binning, comparative biology and taxonomic classification.</title>
        <authorList>
            <person name="Goeker M."/>
        </authorList>
    </citation>
    <scope>NUCLEOTIDE SEQUENCE [LARGE SCALE GENOMIC DNA]</scope>
    <source>
        <strain evidence="2 3">DSM 21667</strain>
    </source>
</reference>
<gene>
    <name evidence="2" type="ORF">DFR29_10178</name>
</gene>